<dbReference type="STRING" id="928856.SAMN04488049_102116"/>
<keyword evidence="1" id="KW-0812">Transmembrane</keyword>
<keyword evidence="3" id="KW-1185">Reference proteome</keyword>
<feature type="transmembrane region" description="Helical" evidence="1">
    <location>
        <begin position="93"/>
        <end position="118"/>
    </location>
</feature>
<feature type="transmembrane region" description="Helical" evidence="1">
    <location>
        <begin position="52"/>
        <end position="72"/>
    </location>
</feature>
<dbReference type="OrthoDB" id="121744at2"/>
<protein>
    <recommendedName>
        <fullName evidence="4">DoxX</fullName>
    </recommendedName>
</protein>
<organism evidence="2 3">
    <name type="scientific">Tritonibacter multivorans</name>
    <dbReference type="NCBI Taxonomy" id="928856"/>
    <lineage>
        <taxon>Bacteria</taxon>
        <taxon>Pseudomonadati</taxon>
        <taxon>Pseudomonadota</taxon>
        <taxon>Alphaproteobacteria</taxon>
        <taxon>Rhodobacterales</taxon>
        <taxon>Paracoccaceae</taxon>
        <taxon>Tritonibacter</taxon>
    </lineage>
</organism>
<dbReference type="Proteomes" id="UP000052022">
    <property type="component" value="Unassembled WGS sequence"/>
</dbReference>
<evidence type="ECO:0000256" key="1">
    <source>
        <dbReference type="SAM" id="Phobius"/>
    </source>
</evidence>
<dbReference type="RefSeq" id="WP_058291277.1">
    <property type="nucleotide sequence ID" value="NZ_CYSD01000042.1"/>
</dbReference>
<keyword evidence="1" id="KW-1133">Transmembrane helix</keyword>
<keyword evidence="1" id="KW-0472">Membrane</keyword>
<evidence type="ECO:0000313" key="2">
    <source>
        <dbReference type="EMBL" id="CUH81180.1"/>
    </source>
</evidence>
<evidence type="ECO:0008006" key="4">
    <source>
        <dbReference type="Google" id="ProtNLM"/>
    </source>
</evidence>
<reference evidence="2 3" key="1">
    <citation type="submission" date="2015-09" db="EMBL/GenBank/DDBJ databases">
        <authorList>
            <consortium name="Swine Surveillance"/>
        </authorList>
    </citation>
    <scope>NUCLEOTIDE SEQUENCE [LARGE SCALE GENOMIC DNA]</scope>
    <source>
        <strain evidence="2 3">CECT 7557</strain>
    </source>
</reference>
<feature type="transmembrane region" description="Helical" evidence="1">
    <location>
        <begin position="146"/>
        <end position="165"/>
    </location>
</feature>
<sequence length="178" mass="19087">MNALLSRYTDLINTLNKHADLAVPTLARLVFAAVLLVYYWNSAGTKIDGSIFSPSSGAFAQIFPAAAEAVLYDVTQLNIFQRLVIFGGTVAEYVLPFLILIGLFTRLAALGTIGFIWVQTLVDVTGHGVKLGGLFDNSIALIDQRVMWSFLLLVLVFKGAGALSLDALAARVAPRATA</sequence>
<feature type="transmembrane region" description="Helical" evidence="1">
    <location>
        <begin position="21"/>
        <end position="40"/>
    </location>
</feature>
<evidence type="ECO:0000313" key="3">
    <source>
        <dbReference type="Proteomes" id="UP000052022"/>
    </source>
</evidence>
<gene>
    <name evidence="2" type="ORF">TRM7557_03280</name>
</gene>
<dbReference type="EMBL" id="CYSD01000042">
    <property type="protein sequence ID" value="CUH81180.1"/>
    <property type="molecule type" value="Genomic_DNA"/>
</dbReference>
<accession>A0A0P1GIB3</accession>
<proteinExistence type="predicted"/>
<name>A0A0P1GIB3_9RHOB</name>
<dbReference type="AlphaFoldDB" id="A0A0P1GIB3"/>